<dbReference type="CDD" id="cd15457">
    <property type="entry name" value="NADAR"/>
    <property type="match status" value="1"/>
</dbReference>
<accession>A0A0F9A0W9</accession>
<reference evidence="2" key="1">
    <citation type="journal article" date="2015" name="Nature">
        <title>Complex archaea that bridge the gap between prokaryotes and eukaryotes.</title>
        <authorList>
            <person name="Spang A."/>
            <person name="Saw J.H."/>
            <person name="Jorgensen S.L."/>
            <person name="Zaremba-Niedzwiedzka K."/>
            <person name="Martijn J."/>
            <person name="Lind A.E."/>
            <person name="van Eijk R."/>
            <person name="Schleper C."/>
            <person name="Guy L."/>
            <person name="Ettema T.J."/>
        </authorList>
    </citation>
    <scope>NUCLEOTIDE SEQUENCE</scope>
</reference>
<comment type="caution">
    <text evidence="2">The sequence shown here is derived from an EMBL/GenBank/DDBJ whole genome shotgun (WGS) entry which is preliminary data.</text>
</comment>
<dbReference type="Pfam" id="PF08719">
    <property type="entry name" value="NADAR"/>
    <property type="match status" value="1"/>
</dbReference>
<evidence type="ECO:0000259" key="1">
    <source>
        <dbReference type="Pfam" id="PF08719"/>
    </source>
</evidence>
<feature type="domain" description="NADAR" evidence="1">
    <location>
        <begin position="12"/>
        <end position="150"/>
    </location>
</feature>
<dbReference type="AlphaFoldDB" id="A0A0F9A0W9"/>
<proteinExistence type="predicted"/>
<dbReference type="EMBL" id="LAZR01045048">
    <property type="protein sequence ID" value="KKK99798.1"/>
    <property type="molecule type" value="Genomic_DNA"/>
</dbReference>
<gene>
    <name evidence="2" type="ORF">LCGC14_2629100</name>
</gene>
<evidence type="ECO:0000313" key="2">
    <source>
        <dbReference type="EMBL" id="KKK99798.1"/>
    </source>
</evidence>
<protein>
    <recommendedName>
        <fullName evidence="1">NADAR domain-containing protein</fullName>
    </recommendedName>
</protein>
<dbReference type="Gene3D" id="1.10.357.40">
    <property type="entry name" value="YbiA-like"/>
    <property type="match status" value="1"/>
</dbReference>
<dbReference type="InterPro" id="IPR012816">
    <property type="entry name" value="NADAR"/>
</dbReference>
<dbReference type="InterPro" id="IPR037238">
    <property type="entry name" value="YbiA-like_sf"/>
</dbReference>
<dbReference type="NCBIfam" id="TIGR02464">
    <property type="entry name" value="ribofla_fusion"/>
    <property type="match status" value="1"/>
</dbReference>
<dbReference type="SUPFAM" id="SSF143990">
    <property type="entry name" value="YbiA-like"/>
    <property type="match status" value="1"/>
</dbReference>
<organism evidence="2">
    <name type="scientific">marine sediment metagenome</name>
    <dbReference type="NCBI Taxonomy" id="412755"/>
    <lineage>
        <taxon>unclassified sequences</taxon>
        <taxon>metagenomes</taxon>
        <taxon>ecological metagenomes</taxon>
    </lineage>
</organism>
<sequence>MNNIEGQDIIKFYRAVGKFGFLSNLYKKALIFEDREFPASEYAYLFGIFKDEVTREWAMNAPKPHLLSILAHGLFSWDIVENWSKIKVDRMYNVLKVKFTDIELKQKLLETGNSILLENSKTDSYWGIGKVGKGKNMLGKLLMKLRAEIRKCGKCEFYNDLMEECEAYEEDPSNCKEFKSRENKESE</sequence>
<name>A0A0F9A0W9_9ZZZZ</name>